<proteinExistence type="predicted"/>
<dbReference type="EMBL" id="BAABHX010000008">
    <property type="protein sequence ID" value="GAA5099904.1"/>
    <property type="molecule type" value="Genomic_DNA"/>
</dbReference>
<feature type="transmembrane region" description="Helical" evidence="1">
    <location>
        <begin position="93"/>
        <end position="111"/>
    </location>
</feature>
<dbReference type="RefSeq" id="WP_345207540.1">
    <property type="nucleotide sequence ID" value="NZ_BAABHX010000008.1"/>
</dbReference>
<accession>A0ABP9MSR8</accession>
<keyword evidence="3" id="KW-1185">Reference proteome</keyword>
<keyword evidence="1" id="KW-0472">Membrane</keyword>
<evidence type="ECO:0000256" key="1">
    <source>
        <dbReference type="SAM" id="Phobius"/>
    </source>
</evidence>
<protein>
    <submittedName>
        <fullName evidence="2">Uncharacterized protein</fullName>
    </submittedName>
</protein>
<gene>
    <name evidence="2" type="ORF">GCM10023210_37810</name>
</gene>
<reference evidence="3" key="1">
    <citation type="journal article" date="2019" name="Int. J. Syst. Evol. Microbiol.">
        <title>The Global Catalogue of Microorganisms (GCM) 10K type strain sequencing project: providing services to taxonomists for standard genome sequencing and annotation.</title>
        <authorList>
            <consortium name="The Broad Institute Genomics Platform"/>
            <consortium name="The Broad Institute Genome Sequencing Center for Infectious Disease"/>
            <person name="Wu L."/>
            <person name="Ma J."/>
        </authorList>
    </citation>
    <scope>NUCLEOTIDE SEQUENCE [LARGE SCALE GENOMIC DNA]</scope>
    <source>
        <strain evidence="3">JCM 18019</strain>
    </source>
</reference>
<keyword evidence="1" id="KW-1133">Transmembrane helix</keyword>
<name>A0ABP9MSR8_9FLAO</name>
<feature type="transmembrane region" description="Helical" evidence="1">
    <location>
        <begin position="199"/>
        <end position="223"/>
    </location>
</feature>
<feature type="transmembrane region" description="Helical" evidence="1">
    <location>
        <begin position="160"/>
        <end position="179"/>
    </location>
</feature>
<keyword evidence="1" id="KW-0812">Transmembrane</keyword>
<evidence type="ECO:0000313" key="3">
    <source>
        <dbReference type="Proteomes" id="UP001500353"/>
    </source>
</evidence>
<organism evidence="2 3">
    <name type="scientific">Chryseobacterium ginsengisoli</name>
    <dbReference type="NCBI Taxonomy" id="363853"/>
    <lineage>
        <taxon>Bacteria</taxon>
        <taxon>Pseudomonadati</taxon>
        <taxon>Bacteroidota</taxon>
        <taxon>Flavobacteriia</taxon>
        <taxon>Flavobacteriales</taxon>
        <taxon>Weeksellaceae</taxon>
        <taxon>Chryseobacterium group</taxon>
        <taxon>Chryseobacterium</taxon>
    </lineage>
</organism>
<comment type="caution">
    <text evidence="2">The sequence shown here is derived from an EMBL/GenBank/DDBJ whole genome shotgun (WGS) entry which is preliminary data.</text>
</comment>
<sequence length="241" mass="28967">MMNKLQEQQVTDYLILHRLPLDILLEVKDHMISQVLDIQINENMSFDEAFHKTQKLWESEFKMTKYSIFYKEEIPVIVKKIVREKYNNIIKKSLLFGLASFTINLLLVYFSADQEVYNDLFRLYNTLFVAVPFLFWAFNSKMRKYVKKDFKYQGKLFFTMYQQNLGLFIVCINVMFQLILREDKHVFRFFRTNDHVSVFPLMITLILPFILQAIIIFVLINFFEHKKTLTKMKDFLNLSAG</sequence>
<feature type="transmembrane region" description="Helical" evidence="1">
    <location>
        <begin position="123"/>
        <end position="139"/>
    </location>
</feature>
<evidence type="ECO:0000313" key="2">
    <source>
        <dbReference type="EMBL" id="GAA5099904.1"/>
    </source>
</evidence>
<dbReference type="Proteomes" id="UP001500353">
    <property type="component" value="Unassembled WGS sequence"/>
</dbReference>